<dbReference type="Pfam" id="PF13306">
    <property type="entry name" value="LRR_5"/>
    <property type="match status" value="1"/>
</dbReference>
<reference evidence="1 2" key="1">
    <citation type="journal article" date="2021" name="ISME Commun">
        <title>Automated analysis of genomic sequences facilitates high-throughput and comprehensive description of bacteria.</title>
        <authorList>
            <person name="Hitch T.C.A."/>
        </authorList>
    </citation>
    <scope>NUCLEOTIDE SEQUENCE [LARGE SCALE GENOMIC DNA]</scope>
    <source>
        <strain evidence="1 2">Sanger_29</strain>
    </source>
</reference>
<dbReference type="SUPFAM" id="SSF52058">
    <property type="entry name" value="L domain-like"/>
    <property type="match status" value="1"/>
</dbReference>
<gene>
    <name evidence="1" type="ORF">OCV47_11120</name>
</gene>
<dbReference type="InterPro" id="IPR026906">
    <property type="entry name" value="LRR_5"/>
</dbReference>
<organism evidence="1 2">
    <name type="scientific">Muricoprocola aceti</name>
    <dbReference type="NCBI Taxonomy" id="2981772"/>
    <lineage>
        <taxon>Bacteria</taxon>
        <taxon>Bacillati</taxon>
        <taxon>Bacillota</taxon>
        <taxon>Clostridia</taxon>
        <taxon>Lachnospirales</taxon>
        <taxon>Lachnospiraceae</taxon>
        <taxon>Muricoprocola</taxon>
    </lineage>
</organism>
<sequence>MSTNAFKNNTVLKTVAIGKNVTVIGANAFYGCKKLSKVSGGNSIVKIGGRAFANCVSLNGITIAGTVKSIGKQAFYNCKKLRTITFKTSALSSKTIGTKAFTGTYLKPTVRVPAKKLNAYKKLLKSKGMSGKAIYKK</sequence>
<dbReference type="InterPro" id="IPR032675">
    <property type="entry name" value="LRR_dom_sf"/>
</dbReference>
<dbReference type="EMBL" id="JAOQKE010000015">
    <property type="protein sequence ID" value="MCU6725894.1"/>
    <property type="molecule type" value="Genomic_DNA"/>
</dbReference>
<comment type="caution">
    <text evidence="1">The sequence shown here is derived from an EMBL/GenBank/DDBJ whole genome shotgun (WGS) entry which is preliminary data.</text>
</comment>
<proteinExistence type="predicted"/>
<dbReference type="PROSITE" id="PS51257">
    <property type="entry name" value="PROKAR_LIPOPROTEIN"/>
    <property type="match status" value="1"/>
</dbReference>
<evidence type="ECO:0000313" key="2">
    <source>
        <dbReference type="Proteomes" id="UP001652338"/>
    </source>
</evidence>
<keyword evidence="2" id="KW-1185">Reference proteome</keyword>
<dbReference type="Gene3D" id="3.80.10.10">
    <property type="entry name" value="Ribonuclease Inhibitor"/>
    <property type="match status" value="2"/>
</dbReference>
<dbReference type="PANTHER" id="PTHR45661">
    <property type="entry name" value="SURFACE ANTIGEN"/>
    <property type="match status" value="1"/>
</dbReference>
<dbReference type="PANTHER" id="PTHR45661:SF3">
    <property type="entry name" value="IG-LIKE DOMAIN-CONTAINING PROTEIN"/>
    <property type="match status" value="1"/>
</dbReference>
<accession>A0ABT2SN01</accession>
<protein>
    <submittedName>
        <fullName evidence="1">Leucine-rich repeat domain-containing protein</fullName>
    </submittedName>
</protein>
<name>A0ABT2SN01_9FIRM</name>
<dbReference type="InterPro" id="IPR053139">
    <property type="entry name" value="Surface_bspA-like"/>
</dbReference>
<evidence type="ECO:0000313" key="1">
    <source>
        <dbReference type="EMBL" id="MCU6725894.1"/>
    </source>
</evidence>
<dbReference type="Proteomes" id="UP001652338">
    <property type="component" value="Unassembled WGS sequence"/>
</dbReference>